<evidence type="ECO:0000313" key="3">
    <source>
        <dbReference type="Proteomes" id="UP001523369"/>
    </source>
</evidence>
<dbReference type="RefSeq" id="WP_253242530.1">
    <property type="nucleotide sequence ID" value="NZ_JAMYJR010000047.1"/>
</dbReference>
<accession>A0ABT1E081</accession>
<organism evidence="2 3">
    <name type="scientific">Paractinoplanes aksuensis</name>
    <dbReference type="NCBI Taxonomy" id="2939490"/>
    <lineage>
        <taxon>Bacteria</taxon>
        <taxon>Bacillati</taxon>
        <taxon>Actinomycetota</taxon>
        <taxon>Actinomycetes</taxon>
        <taxon>Micromonosporales</taxon>
        <taxon>Micromonosporaceae</taxon>
        <taxon>Paractinoplanes</taxon>
    </lineage>
</organism>
<feature type="region of interest" description="Disordered" evidence="1">
    <location>
        <begin position="1"/>
        <end position="42"/>
    </location>
</feature>
<keyword evidence="3" id="KW-1185">Reference proteome</keyword>
<gene>
    <name evidence="2" type="ORF">M1L60_38615</name>
</gene>
<evidence type="ECO:0000313" key="2">
    <source>
        <dbReference type="EMBL" id="MCO8276507.1"/>
    </source>
</evidence>
<comment type="caution">
    <text evidence="2">The sequence shown here is derived from an EMBL/GenBank/DDBJ whole genome shotgun (WGS) entry which is preliminary data.</text>
</comment>
<feature type="compositionally biased region" description="Basic and acidic residues" evidence="1">
    <location>
        <begin position="30"/>
        <end position="42"/>
    </location>
</feature>
<dbReference type="Proteomes" id="UP001523369">
    <property type="component" value="Unassembled WGS sequence"/>
</dbReference>
<proteinExistence type="predicted"/>
<protein>
    <submittedName>
        <fullName evidence="2">Uncharacterized protein</fullName>
    </submittedName>
</protein>
<name>A0ABT1E081_9ACTN</name>
<evidence type="ECO:0000256" key="1">
    <source>
        <dbReference type="SAM" id="MobiDB-lite"/>
    </source>
</evidence>
<dbReference type="EMBL" id="JAMYJR010000047">
    <property type="protein sequence ID" value="MCO8276507.1"/>
    <property type="molecule type" value="Genomic_DNA"/>
</dbReference>
<reference evidence="2 3" key="1">
    <citation type="submission" date="2022-06" db="EMBL/GenBank/DDBJ databases">
        <title>New Species of the Genus Actinoplanes, ActinopZanes ferrugineus.</title>
        <authorList>
            <person name="Ding P."/>
        </authorList>
    </citation>
    <scope>NUCLEOTIDE SEQUENCE [LARGE SCALE GENOMIC DNA]</scope>
    <source>
        <strain evidence="2 3">TRM88003</strain>
    </source>
</reference>
<sequence>MGGRGGPGRALPPQGGDQPGAAPPPAMPEKAAEPKQGTDRIRDVYTELAEATGGGPKGRWIDLADLREQLADLPRAEVDQALRELIDDDRVRLEPEPHRHRLGDRERDAAIRIGGEDRHKIWIEPDRP</sequence>
<feature type="compositionally biased region" description="Low complexity" evidence="1">
    <location>
        <begin position="9"/>
        <end position="20"/>
    </location>
</feature>